<evidence type="ECO:0000256" key="2">
    <source>
        <dbReference type="ARBA" id="ARBA00022448"/>
    </source>
</evidence>
<feature type="transmembrane region" description="Helical" evidence="7">
    <location>
        <begin position="12"/>
        <end position="33"/>
    </location>
</feature>
<evidence type="ECO:0000256" key="6">
    <source>
        <dbReference type="ARBA" id="ARBA00023136"/>
    </source>
</evidence>
<keyword evidence="5 7" id="KW-1133">Transmembrane helix</keyword>
<gene>
    <name evidence="9" type="ORF">HNQ75_004290</name>
</gene>
<protein>
    <submittedName>
        <fullName evidence="9">Peptide/nickel transport system permease protein</fullName>
    </submittedName>
</protein>
<dbReference type="GO" id="GO:0005886">
    <property type="term" value="C:plasma membrane"/>
    <property type="evidence" value="ECO:0007669"/>
    <property type="project" value="UniProtKB-SubCell"/>
</dbReference>
<feature type="transmembrane region" description="Helical" evidence="7">
    <location>
        <begin position="103"/>
        <end position="125"/>
    </location>
</feature>
<dbReference type="AlphaFoldDB" id="A0A7X0DFN6"/>
<dbReference type="Pfam" id="PF00528">
    <property type="entry name" value="BPD_transp_1"/>
    <property type="match status" value="1"/>
</dbReference>
<evidence type="ECO:0000313" key="9">
    <source>
        <dbReference type="EMBL" id="MBB6182301.1"/>
    </source>
</evidence>
<sequence>MTETLRPVIVRACSAALTLFGVSVVVFMAIHLLPGDLTSVLAPRGPAELREAILLKFGLDQPLHIQFVKWLGNIASGDFGVSLITQEPISEAFASRVPITLELSALALCLSIAVGGAIGLWSAMNHNSPLKSASGKLAGSVLMSIPDFILASAFLYVFSRYALGLTVGKWTAFSVDADAHLRAIVLPVLTLSALGVGLFAVTIRTAVLSILSQDYIGAAIARGMSRGEILRHHIPRNLAVSLVTGVTIFAGYLVGGAVIVETLYSIPGLGRFLIQAVLNRDYPVVQAGVLMIAAFVVLLNMTADILYGVIDPRLRK</sequence>
<evidence type="ECO:0000256" key="7">
    <source>
        <dbReference type="RuleBase" id="RU363032"/>
    </source>
</evidence>
<feature type="transmembrane region" description="Helical" evidence="7">
    <location>
        <begin position="179"/>
        <end position="203"/>
    </location>
</feature>
<dbReference type="Proteomes" id="UP000535501">
    <property type="component" value="Unassembled WGS sequence"/>
</dbReference>
<dbReference type="PANTHER" id="PTHR43163">
    <property type="entry name" value="DIPEPTIDE TRANSPORT SYSTEM PERMEASE PROTEIN DPPB-RELATED"/>
    <property type="match status" value="1"/>
</dbReference>
<evidence type="ECO:0000256" key="5">
    <source>
        <dbReference type="ARBA" id="ARBA00022989"/>
    </source>
</evidence>
<dbReference type="SUPFAM" id="SSF161098">
    <property type="entry name" value="MetI-like"/>
    <property type="match status" value="1"/>
</dbReference>
<accession>A0A7X0DFN6</accession>
<dbReference type="EMBL" id="JACHEJ010000025">
    <property type="protein sequence ID" value="MBB6182301.1"/>
    <property type="molecule type" value="Genomic_DNA"/>
</dbReference>
<dbReference type="PROSITE" id="PS50928">
    <property type="entry name" value="ABC_TM1"/>
    <property type="match status" value="1"/>
</dbReference>
<name>A0A7X0DFN6_9HYPH</name>
<dbReference type="Gene3D" id="1.10.3720.10">
    <property type="entry name" value="MetI-like"/>
    <property type="match status" value="1"/>
</dbReference>
<dbReference type="InterPro" id="IPR035906">
    <property type="entry name" value="MetI-like_sf"/>
</dbReference>
<comment type="caution">
    <text evidence="9">The sequence shown here is derived from an EMBL/GenBank/DDBJ whole genome shotgun (WGS) entry which is preliminary data.</text>
</comment>
<comment type="subcellular location">
    <subcellularLocation>
        <location evidence="1 7">Cell membrane</location>
        <topology evidence="1 7">Multi-pass membrane protein</topology>
    </subcellularLocation>
</comment>
<feature type="transmembrane region" description="Helical" evidence="7">
    <location>
        <begin position="137"/>
        <end position="159"/>
    </location>
</feature>
<dbReference type="InterPro" id="IPR000515">
    <property type="entry name" value="MetI-like"/>
</dbReference>
<feature type="transmembrane region" description="Helical" evidence="7">
    <location>
        <begin position="284"/>
        <end position="310"/>
    </location>
</feature>
<keyword evidence="3" id="KW-1003">Cell membrane</keyword>
<dbReference type="PANTHER" id="PTHR43163:SF6">
    <property type="entry name" value="DIPEPTIDE TRANSPORT SYSTEM PERMEASE PROTEIN DPPB-RELATED"/>
    <property type="match status" value="1"/>
</dbReference>
<dbReference type="InterPro" id="IPR045621">
    <property type="entry name" value="BPD_transp_1_N"/>
</dbReference>
<reference evidence="9 10" key="1">
    <citation type="submission" date="2020-08" db="EMBL/GenBank/DDBJ databases">
        <title>Genomic Encyclopedia of Type Strains, Phase IV (KMG-IV): sequencing the most valuable type-strain genomes for metagenomic binning, comparative biology and taxonomic classification.</title>
        <authorList>
            <person name="Goeker M."/>
        </authorList>
    </citation>
    <scope>NUCLEOTIDE SEQUENCE [LARGE SCALE GENOMIC DNA]</scope>
    <source>
        <strain evidence="9 10">DSM 102134</strain>
    </source>
</reference>
<dbReference type="CDD" id="cd06261">
    <property type="entry name" value="TM_PBP2"/>
    <property type="match status" value="1"/>
</dbReference>
<dbReference type="Pfam" id="PF19300">
    <property type="entry name" value="BPD_transp_1_N"/>
    <property type="match status" value="1"/>
</dbReference>
<evidence type="ECO:0000256" key="3">
    <source>
        <dbReference type="ARBA" id="ARBA00022475"/>
    </source>
</evidence>
<evidence type="ECO:0000256" key="4">
    <source>
        <dbReference type="ARBA" id="ARBA00022692"/>
    </source>
</evidence>
<keyword evidence="4 7" id="KW-0812">Transmembrane</keyword>
<dbReference type="RefSeq" id="WP_172977931.1">
    <property type="nucleotide sequence ID" value="NZ_JACHEJ010000025.1"/>
</dbReference>
<evidence type="ECO:0000259" key="8">
    <source>
        <dbReference type="PROSITE" id="PS50928"/>
    </source>
</evidence>
<keyword evidence="2 7" id="KW-0813">Transport</keyword>
<feature type="transmembrane region" description="Helical" evidence="7">
    <location>
        <begin position="238"/>
        <end position="264"/>
    </location>
</feature>
<evidence type="ECO:0000313" key="10">
    <source>
        <dbReference type="Proteomes" id="UP000535501"/>
    </source>
</evidence>
<comment type="similarity">
    <text evidence="7">Belongs to the binding-protein-dependent transport system permease family.</text>
</comment>
<dbReference type="GO" id="GO:0071916">
    <property type="term" value="F:dipeptide transmembrane transporter activity"/>
    <property type="evidence" value="ECO:0007669"/>
    <property type="project" value="TreeGrafter"/>
</dbReference>
<evidence type="ECO:0000256" key="1">
    <source>
        <dbReference type="ARBA" id="ARBA00004651"/>
    </source>
</evidence>
<organism evidence="9 10">
    <name type="scientific">Pseudorhizobium flavum</name>
    <dbReference type="NCBI Taxonomy" id="1335061"/>
    <lineage>
        <taxon>Bacteria</taxon>
        <taxon>Pseudomonadati</taxon>
        <taxon>Pseudomonadota</taxon>
        <taxon>Alphaproteobacteria</taxon>
        <taxon>Hyphomicrobiales</taxon>
        <taxon>Rhizobiaceae</taxon>
        <taxon>Rhizobium/Agrobacterium group</taxon>
        <taxon>Pseudorhizobium</taxon>
    </lineage>
</organism>
<proteinExistence type="inferred from homology"/>
<keyword evidence="6 7" id="KW-0472">Membrane</keyword>
<feature type="domain" description="ABC transmembrane type-1" evidence="8">
    <location>
        <begin position="97"/>
        <end position="303"/>
    </location>
</feature>
<keyword evidence="10" id="KW-1185">Reference proteome</keyword>